<evidence type="ECO:0000313" key="15">
    <source>
        <dbReference type="EMBL" id="ADI38232.1"/>
    </source>
</evidence>
<dbReference type="FunFam" id="3.20.20.70:FF:000004">
    <property type="entry name" value="Ribulose-phosphate 3-epimerase"/>
    <property type="match status" value="1"/>
</dbReference>
<dbReference type="PIRSF" id="PIRSF001461">
    <property type="entry name" value="RPE"/>
    <property type="match status" value="1"/>
</dbReference>
<evidence type="ECO:0000256" key="4">
    <source>
        <dbReference type="ARBA" id="ARBA00001947"/>
    </source>
</evidence>
<dbReference type="STRING" id="716544.wcw_0866"/>
<evidence type="ECO:0000256" key="13">
    <source>
        <dbReference type="PIRSR" id="PIRSR001461-2"/>
    </source>
</evidence>
<dbReference type="NCBIfam" id="NF004076">
    <property type="entry name" value="PRK05581.1-4"/>
    <property type="match status" value="1"/>
</dbReference>
<reference evidence="15 16" key="1">
    <citation type="journal article" date="2010" name="PLoS ONE">
        <title>The Waddlia genome: a window into chlamydial biology.</title>
        <authorList>
            <person name="Bertelli C."/>
            <person name="Collyn F."/>
            <person name="Croxatto A."/>
            <person name="Ruckert C."/>
            <person name="Polkinghorne A."/>
            <person name="Kebbi-Beghdadi C."/>
            <person name="Goesmann A."/>
            <person name="Vaughan L."/>
            <person name="Greub G."/>
        </authorList>
    </citation>
    <scope>NUCLEOTIDE SEQUENCE [LARGE SCALE GENOMIC DNA]</scope>
    <source>
        <strain evidence="16">ATCC VR-1470 / WSU 86-1044</strain>
    </source>
</reference>
<dbReference type="GO" id="GO:0005737">
    <property type="term" value="C:cytoplasm"/>
    <property type="evidence" value="ECO:0007669"/>
    <property type="project" value="UniProtKB-ARBA"/>
</dbReference>
<comment type="cofactor">
    <cofactor evidence="2">
        <name>Mn(2+)</name>
        <dbReference type="ChEBI" id="CHEBI:29035"/>
    </cofactor>
</comment>
<evidence type="ECO:0000256" key="3">
    <source>
        <dbReference type="ARBA" id="ARBA00001941"/>
    </source>
</evidence>
<dbReference type="KEGG" id="wch:wcw_0866"/>
<dbReference type="GO" id="GO:0046872">
    <property type="term" value="F:metal ion binding"/>
    <property type="evidence" value="ECO:0007669"/>
    <property type="project" value="UniProtKB-UniRule"/>
</dbReference>
<dbReference type="Proteomes" id="UP000001505">
    <property type="component" value="Chromosome"/>
</dbReference>
<keyword evidence="10 11" id="KW-0119">Carbohydrate metabolism</keyword>
<evidence type="ECO:0000256" key="5">
    <source>
        <dbReference type="ARBA" id="ARBA00001954"/>
    </source>
</evidence>
<sequence>MVDAQIKISPSILAGDFGNLAEEAKRIEDAGADMLHVDIMDGNFVDNLTLGPKALAAINRSTDLFLDVHIMVYHPFDYVEKMVEAGADMLTFHFEATEDVEDTLNFIRRCNIKAGLAFCPETSKEMVIKYLDKCDMILLMTVNPGFGGQAFMPEVLDKVRFVREACDRLNIRQGGVVPKEGTLPPFDIEVDGGINDQTAGQCIEAGANVLVSGSYLYEFPTLQEGIQTLRNALK</sequence>
<protein>
    <recommendedName>
        <fullName evidence="7 10">Ribulose-phosphate 3-epimerase</fullName>
        <ecNumber evidence="7 10">5.1.3.1</ecNumber>
    </recommendedName>
</protein>
<feature type="active site" description="Proton donor" evidence="10 12">
    <location>
        <position position="191"/>
    </location>
</feature>
<keyword evidence="13" id="KW-0170">Cobalt</keyword>
<feature type="binding site" evidence="10 13">
    <location>
        <position position="191"/>
    </location>
    <ligand>
        <name>a divalent metal cation</name>
        <dbReference type="ChEBI" id="CHEBI:60240"/>
    </ligand>
</feature>
<dbReference type="EC" id="5.1.3.1" evidence="7 10"/>
<dbReference type="eggNOG" id="COG0036">
    <property type="taxonomic scope" value="Bacteria"/>
</dbReference>
<evidence type="ECO:0000256" key="1">
    <source>
        <dbReference type="ARBA" id="ARBA00001782"/>
    </source>
</evidence>
<dbReference type="EMBL" id="CP001928">
    <property type="protein sequence ID" value="ADI38232.1"/>
    <property type="molecule type" value="Genomic_DNA"/>
</dbReference>
<keyword evidence="13" id="KW-0464">Manganese</keyword>
<comment type="function">
    <text evidence="10">Catalyzes the reversible epimerization of D-ribulose 5-phosphate to D-xylulose 5-phosphate.</text>
</comment>
<evidence type="ECO:0000256" key="14">
    <source>
        <dbReference type="PIRSR" id="PIRSR001461-3"/>
    </source>
</evidence>
<feature type="binding site" evidence="10 14">
    <location>
        <begin position="145"/>
        <end position="148"/>
    </location>
    <ligand>
        <name>substrate</name>
    </ligand>
</feature>
<comment type="similarity">
    <text evidence="6 10 11">Belongs to the ribulose-phosphate 3-epimerase family.</text>
</comment>
<dbReference type="CDD" id="cd00429">
    <property type="entry name" value="RPE"/>
    <property type="match status" value="1"/>
</dbReference>
<dbReference type="InterPro" id="IPR026019">
    <property type="entry name" value="Ribul_P_3_epim"/>
</dbReference>
<keyword evidence="9 10" id="KW-0413">Isomerase</keyword>
<feature type="binding site" evidence="10 14">
    <location>
        <position position="69"/>
    </location>
    <ligand>
        <name>substrate</name>
    </ligand>
</feature>
<dbReference type="OrthoDB" id="1645589at2"/>
<dbReference type="HOGENOM" id="CLU_054856_2_1_0"/>
<dbReference type="InterPro" id="IPR013785">
    <property type="entry name" value="Aldolase_TIM"/>
</dbReference>
<feature type="binding site" evidence="10 14">
    <location>
        <begin position="213"/>
        <end position="214"/>
    </location>
    <ligand>
        <name>substrate</name>
    </ligand>
</feature>
<feature type="binding site" evidence="10 13">
    <location>
        <position position="38"/>
    </location>
    <ligand>
        <name>a divalent metal cation</name>
        <dbReference type="ChEBI" id="CHEBI:60240"/>
    </ligand>
</feature>
<proteinExistence type="inferred from homology"/>
<feature type="binding site" evidence="10 13">
    <location>
        <position position="36"/>
    </location>
    <ligand>
        <name>a divalent metal cation</name>
        <dbReference type="ChEBI" id="CHEBI:60240"/>
    </ligand>
</feature>
<dbReference type="NCBIfam" id="TIGR01163">
    <property type="entry name" value="rpe"/>
    <property type="match status" value="1"/>
</dbReference>
<dbReference type="RefSeq" id="WP_013181946.1">
    <property type="nucleotide sequence ID" value="NC_014225.1"/>
</dbReference>
<keyword evidence="8 10" id="KW-0479">Metal-binding</keyword>
<gene>
    <name evidence="10 15" type="primary">rpe</name>
    <name evidence="15" type="ordered locus">wcw_0866</name>
</gene>
<feature type="binding site" evidence="10 14">
    <location>
        <position position="11"/>
    </location>
    <ligand>
        <name>substrate</name>
    </ligand>
</feature>
<dbReference type="AlphaFoldDB" id="D6YVS1"/>
<keyword evidence="13" id="KW-0862">Zinc</keyword>
<comment type="cofactor">
    <cofactor evidence="3">
        <name>Co(2+)</name>
        <dbReference type="ChEBI" id="CHEBI:48828"/>
    </cofactor>
</comment>
<dbReference type="PROSITE" id="PS01086">
    <property type="entry name" value="RIBUL_P_3_EPIMER_2"/>
    <property type="match status" value="1"/>
</dbReference>
<evidence type="ECO:0000256" key="7">
    <source>
        <dbReference type="ARBA" id="ARBA00013188"/>
    </source>
</evidence>
<dbReference type="SUPFAM" id="SSF51366">
    <property type="entry name" value="Ribulose-phoshate binding barrel"/>
    <property type="match status" value="1"/>
</dbReference>
<dbReference type="PROSITE" id="PS01085">
    <property type="entry name" value="RIBUL_P_3_EPIMER_1"/>
    <property type="match status" value="1"/>
</dbReference>
<evidence type="ECO:0000256" key="8">
    <source>
        <dbReference type="ARBA" id="ARBA00022723"/>
    </source>
</evidence>
<name>D6YVS1_WADCW</name>
<comment type="cofactor">
    <cofactor evidence="5">
        <name>Fe(2+)</name>
        <dbReference type="ChEBI" id="CHEBI:29033"/>
    </cofactor>
</comment>
<dbReference type="PANTHER" id="PTHR11749">
    <property type="entry name" value="RIBULOSE-5-PHOSPHATE-3-EPIMERASE"/>
    <property type="match status" value="1"/>
</dbReference>
<dbReference type="GO" id="GO:0006098">
    <property type="term" value="P:pentose-phosphate shunt"/>
    <property type="evidence" value="ECO:0007669"/>
    <property type="project" value="UniProtKB-UniRule"/>
</dbReference>
<feature type="binding site" evidence="10">
    <location>
        <begin position="191"/>
        <end position="193"/>
    </location>
    <ligand>
        <name>substrate</name>
    </ligand>
</feature>
<dbReference type="GO" id="GO:0019323">
    <property type="term" value="P:pentose catabolic process"/>
    <property type="evidence" value="ECO:0007669"/>
    <property type="project" value="UniProtKB-UniRule"/>
</dbReference>
<accession>D6YVS1</accession>
<dbReference type="GO" id="GO:0004750">
    <property type="term" value="F:D-ribulose-phosphate 3-epimerase activity"/>
    <property type="evidence" value="ECO:0007669"/>
    <property type="project" value="UniProtKB-UniRule"/>
</dbReference>
<comment type="cofactor">
    <cofactor evidence="4">
        <name>Zn(2+)</name>
        <dbReference type="ChEBI" id="CHEBI:29105"/>
    </cofactor>
</comment>
<evidence type="ECO:0000256" key="11">
    <source>
        <dbReference type="PIRNR" id="PIRNR001461"/>
    </source>
</evidence>
<feature type="binding site" evidence="14">
    <location>
        <position position="193"/>
    </location>
    <ligand>
        <name>substrate</name>
    </ligand>
</feature>
<organism evidence="15 16">
    <name type="scientific">Waddlia chondrophila (strain ATCC VR-1470 / WSU 86-1044)</name>
    <dbReference type="NCBI Taxonomy" id="716544"/>
    <lineage>
        <taxon>Bacteria</taxon>
        <taxon>Pseudomonadati</taxon>
        <taxon>Chlamydiota</taxon>
        <taxon>Chlamydiia</taxon>
        <taxon>Parachlamydiales</taxon>
        <taxon>Waddliaceae</taxon>
        <taxon>Waddlia</taxon>
    </lineage>
</organism>
<evidence type="ECO:0000256" key="9">
    <source>
        <dbReference type="ARBA" id="ARBA00023235"/>
    </source>
</evidence>
<evidence type="ECO:0000313" key="16">
    <source>
        <dbReference type="Proteomes" id="UP000001505"/>
    </source>
</evidence>
<evidence type="ECO:0000256" key="10">
    <source>
        <dbReference type="HAMAP-Rule" id="MF_02227"/>
    </source>
</evidence>
<dbReference type="InterPro" id="IPR011060">
    <property type="entry name" value="RibuloseP-bd_barrel"/>
</dbReference>
<comment type="pathway">
    <text evidence="10">Carbohydrate degradation.</text>
</comment>
<comment type="cofactor">
    <cofactor evidence="10 13">
        <name>a divalent metal cation</name>
        <dbReference type="ChEBI" id="CHEBI:60240"/>
    </cofactor>
    <text evidence="10 13">Binds 1 divalent metal cation per subunit.</text>
</comment>
<evidence type="ECO:0000256" key="2">
    <source>
        <dbReference type="ARBA" id="ARBA00001936"/>
    </source>
</evidence>
<dbReference type="Gene3D" id="3.20.20.70">
    <property type="entry name" value="Aldolase class I"/>
    <property type="match status" value="1"/>
</dbReference>
<evidence type="ECO:0000256" key="12">
    <source>
        <dbReference type="PIRSR" id="PIRSR001461-1"/>
    </source>
</evidence>
<evidence type="ECO:0000256" key="6">
    <source>
        <dbReference type="ARBA" id="ARBA00009541"/>
    </source>
</evidence>
<dbReference type="Pfam" id="PF00834">
    <property type="entry name" value="Ribul_P_3_epim"/>
    <property type="match status" value="1"/>
</dbReference>
<dbReference type="InterPro" id="IPR000056">
    <property type="entry name" value="Ribul_P_3_epim-like"/>
</dbReference>
<comment type="catalytic activity">
    <reaction evidence="1 10 11">
        <text>D-ribulose 5-phosphate = D-xylulose 5-phosphate</text>
        <dbReference type="Rhea" id="RHEA:13677"/>
        <dbReference type="ChEBI" id="CHEBI:57737"/>
        <dbReference type="ChEBI" id="CHEBI:58121"/>
        <dbReference type="EC" id="5.1.3.1"/>
    </reaction>
</comment>
<dbReference type="HAMAP" id="MF_02227">
    <property type="entry name" value="RPE"/>
    <property type="match status" value="1"/>
</dbReference>
<feature type="binding site" evidence="10 13">
    <location>
        <position position="69"/>
    </location>
    <ligand>
        <name>a divalent metal cation</name>
        <dbReference type="ChEBI" id="CHEBI:60240"/>
    </ligand>
</feature>
<feature type="active site" description="Proton acceptor" evidence="10 12">
    <location>
        <position position="38"/>
    </location>
</feature>
<keyword evidence="16" id="KW-1185">Reference proteome</keyword>